<dbReference type="Gene3D" id="1.10.10.10">
    <property type="entry name" value="Winged helix-like DNA-binding domain superfamily/Winged helix DNA-binding domain"/>
    <property type="match status" value="1"/>
</dbReference>
<dbReference type="Proteomes" id="UP000321814">
    <property type="component" value="Unassembled WGS sequence"/>
</dbReference>
<dbReference type="OrthoDB" id="9780299at2"/>
<evidence type="ECO:0000259" key="2">
    <source>
        <dbReference type="Pfam" id="PF08281"/>
    </source>
</evidence>
<dbReference type="GO" id="GO:0003677">
    <property type="term" value="F:DNA binding"/>
    <property type="evidence" value="ECO:0007669"/>
    <property type="project" value="InterPro"/>
</dbReference>
<feature type="domain" description="DUF6596" evidence="3">
    <location>
        <begin position="186"/>
        <end position="285"/>
    </location>
</feature>
<feature type="domain" description="RNA polymerase sigma factor 70 region 4 type 2" evidence="2">
    <location>
        <begin position="117"/>
        <end position="168"/>
    </location>
</feature>
<organism evidence="4 5">
    <name type="scientific">Rheinheimera tangshanensis</name>
    <dbReference type="NCBI Taxonomy" id="400153"/>
    <lineage>
        <taxon>Bacteria</taxon>
        <taxon>Pseudomonadati</taxon>
        <taxon>Pseudomonadota</taxon>
        <taxon>Gammaproteobacteria</taxon>
        <taxon>Chromatiales</taxon>
        <taxon>Chromatiaceae</taxon>
        <taxon>Rheinheimera</taxon>
    </lineage>
</organism>
<dbReference type="PANTHER" id="PTHR47756">
    <property type="entry name" value="BLL6612 PROTEIN-RELATED"/>
    <property type="match status" value="1"/>
</dbReference>
<evidence type="ECO:0000259" key="3">
    <source>
        <dbReference type="Pfam" id="PF20239"/>
    </source>
</evidence>
<dbReference type="GO" id="GO:0006352">
    <property type="term" value="P:DNA-templated transcription initiation"/>
    <property type="evidence" value="ECO:0007669"/>
    <property type="project" value="InterPro"/>
</dbReference>
<reference evidence="4 5" key="1">
    <citation type="submission" date="2019-08" db="EMBL/GenBank/DDBJ databases">
        <title>Draft genome analysis of Rheinheimera tangshanensis isolated from the roots of fresh rice plants (Oryza sativa).</title>
        <authorList>
            <person name="Yu Q."/>
            <person name="Qi Y."/>
            <person name="Zhang H."/>
            <person name="Pu J."/>
        </authorList>
    </citation>
    <scope>NUCLEOTIDE SEQUENCE [LARGE SCALE GENOMIC DNA]</scope>
    <source>
        <strain evidence="4 5">JA3-B52</strain>
    </source>
</reference>
<name>A0A5C8LYE0_9GAMM</name>
<keyword evidence="5" id="KW-1185">Reference proteome</keyword>
<proteinExistence type="predicted"/>
<evidence type="ECO:0000313" key="5">
    <source>
        <dbReference type="Proteomes" id="UP000321814"/>
    </source>
</evidence>
<dbReference type="InterPro" id="IPR013324">
    <property type="entry name" value="RNA_pol_sigma_r3/r4-like"/>
</dbReference>
<dbReference type="NCBIfam" id="TIGR02937">
    <property type="entry name" value="sigma70-ECF"/>
    <property type="match status" value="1"/>
</dbReference>
<dbReference type="EMBL" id="VRLR01000004">
    <property type="protein sequence ID" value="TXK81354.1"/>
    <property type="molecule type" value="Genomic_DNA"/>
</dbReference>
<evidence type="ECO:0000313" key="4">
    <source>
        <dbReference type="EMBL" id="TXK81354.1"/>
    </source>
</evidence>
<dbReference type="Gene3D" id="1.10.1740.10">
    <property type="match status" value="1"/>
</dbReference>
<dbReference type="InterPro" id="IPR036388">
    <property type="entry name" value="WH-like_DNA-bd_sf"/>
</dbReference>
<dbReference type="PANTHER" id="PTHR47756:SF2">
    <property type="entry name" value="BLL6612 PROTEIN"/>
    <property type="match status" value="1"/>
</dbReference>
<protein>
    <submittedName>
        <fullName evidence="4">RNA polymerase sigma factor</fullName>
    </submittedName>
</protein>
<dbReference type="InterPro" id="IPR013325">
    <property type="entry name" value="RNA_pol_sigma_r2"/>
</dbReference>
<feature type="domain" description="RNA polymerase sigma-70 region 2" evidence="1">
    <location>
        <begin position="13"/>
        <end position="79"/>
    </location>
</feature>
<dbReference type="Pfam" id="PF08281">
    <property type="entry name" value="Sigma70_r4_2"/>
    <property type="match status" value="1"/>
</dbReference>
<dbReference type="Pfam" id="PF04542">
    <property type="entry name" value="Sigma70_r2"/>
    <property type="match status" value="1"/>
</dbReference>
<dbReference type="SUPFAM" id="SSF88659">
    <property type="entry name" value="Sigma3 and sigma4 domains of RNA polymerase sigma factors"/>
    <property type="match status" value="1"/>
</dbReference>
<dbReference type="InterPro" id="IPR007627">
    <property type="entry name" value="RNA_pol_sigma70_r2"/>
</dbReference>
<dbReference type="InterPro" id="IPR013249">
    <property type="entry name" value="RNA_pol_sigma70_r4_t2"/>
</dbReference>
<comment type="caution">
    <text evidence="4">The sequence shown here is derived from an EMBL/GenBank/DDBJ whole genome shotgun (WGS) entry which is preliminary data.</text>
</comment>
<accession>A0A5C8LYE0</accession>
<dbReference type="GO" id="GO:0016987">
    <property type="term" value="F:sigma factor activity"/>
    <property type="evidence" value="ECO:0007669"/>
    <property type="project" value="InterPro"/>
</dbReference>
<dbReference type="InterPro" id="IPR014284">
    <property type="entry name" value="RNA_pol_sigma-70_dom"/>
</dbReference>
<dbReference type="AlphaFoldDB" id="A0A5C8LYE0"/>
<evidence type="ECO:0000259" key="1">
    <source>
        <dbReference type="Pfam" id="PF04542"/>
    </source>
</evidence>
<sequence length="415" mass="46556">MHSRVTAETISALYQQESRRVLATLIRLLGDFELAEEALQEAFACALQQWPVEGLPTEPRAWLVSTGRFKAIDKIRQQQSQRKYQQQWLFEQDEDIEAFQPDESSAQNWQDDELRLIFTCCHPALSTEAQIALTLREICGLTTEQIAKAFLTSPVTIAQRIVRAKNKIRDAAIPYEIPTAEQLPERLDVVLKVIYLLFNEGYNQSSGDQLLCAELSAQAIRLGFLLLQLQPDTETMGLLALLLLQESRRHARIDPQGDLILLAAQDRSLWDQALIQQGVQLVERSLTGRRVGPYGLQAAIAALHAQSPDAASTDWPQIVALYDVLYRFEASPVVLLNRAVAISMAQGPAAALPLLQALEQNGELAQYHLLDAALADIHQKLGHNRLAKFYYKNALSKTSQQAEQRFLQKKLQTLG</sequence>
<dbReference type="Pfam" id="PF20239">
    <property type="entry name" value="DUF6596"/>
    <property type="match status" value="1"/>
</dbReference>
<dbReference type="SUPFAM" id="SSF88946">
    <property type="entry name" value="Sigma2 domain of RNA polymerase sigma factors"/>
    <property type="match status" value="1"/>
</dbReference>
<dbReference type="InterPro" id="IPR046531">
    <property type="entry name" value="DUF6596"/>
</dbReference>
<gene>
    <name evidence="4" type="ORF">FU839_08385</name>
</gene>